<reference evidence="2 3" key="1">
    <citation type="submission" date="2012-10" db="EMBL/GenBank/DDBJ databases">
        <authorList>
            <person name="Zafar N."/>
            <person name="Inman J."/>
            <person name="Hall N."/>
            <person name="Lorenzi H."/>
            <person name="Caler E."/>
        </authorList>
    </citation>
    <scope>NUCLEOTIDE SEQUENCE [LARGE SCALE GENOMIC DNA]</scope>
    <source>
        <strain evidence="2 3">IP1</strain>
    </source>
</reference>
<evidence type="ECO:0000313" key="2">
    <source>
        <dbReference type="EMBL" id="ELP91418.1"/>
    </source>
</evidence>
<feature type="signal peptide" evidence="1">
    <location>
        <begin position="1"/>
        <end position="20"/>
    </location>
</feature>
<dbReference type="KEGG" id="eiv:EIN_155250"/>
<dbReference type="VEuPathDB" id="AmoebaDB:EIN_155250"/>
<dbReference type="Proteomes" id="UP000014680">
    <property type="component" value="Unassembled WGS sequence"/>
</dbReference>
<evidence type="ECO:0000313" key="3">
    <source>
        <dbReference type="Proteomes" id="UP000014680"/>
    </source>
</evidence>
<sequence length="173" mass="20149">MLELLVIIFAVLSASKKWQAYTPDHNPNKLKIYEEGACYLTNTFYFDKYENGKYYGSTGGCRILRESEQSNPTYTLTSLPEYAAVLYYYERNKCDLVEGKPTEVLLLSECKEGRKYWVEDNMVYFGDCEKQKISDKNEMNKCIHLIQTQSEMYTSSAKSSLFLLSFLFFVLLI</sequence>
<keyword evidence="3" id="KW-1185">Reference proteome</keyword>
<dbReference type="EMBL" id="KB206474">
    <property type="protein sequence ID" value="ELP91418.1"/>
    <property type="molecule type" value="Genomic_DNA"/>
</dbReference>
<feature type="chain" id="PRO_5001991138" evidence="1">
    <location>
        <begin position="21"/>
        <end position="173"/>
    </location>
</feature>
<dbReference type="GeneID" id="14890216"/>
<keyword evidence="1" id="KW-0732">Signal</keyword>
<proteinExistence type="predicted"/>
<dbReference type="AlphaFoldDB" id="A0A0A1UCN5"/>
<accession>A0A0A1UCN5</accession>
<evidence type="ECO:0000256" key="1">
    <source>
        <dbReference type="SAM" id="SignalP"/>
    </source>
</evidence>
<protein>
    <submittedName>
        <fullName evidence="2">Uncharacterized protein</fullName>
    </submittedName>
</protein>
<organism evidence="2 3">
    <name type="scientific">Entamoeba invadens IP1</name>
    <dbReference type="NCBI Taxonomy" id="370355"/>
    <lineage>
        <taxon>Eukaryota</taxon>
        <taxon>Amoebozoa</taxon>
        <taxon>Evosea</taxon>
        <taxon>Archamoebae</taxon>
        <taxon>Mastigamoebida</taxon>
        <taxon>Entamoebidae</taxon>
        <taxon>Entamoeba</taxon>
    </lineage>
</organism>
<gene>
    <name evidence="2" type="ORF">EIN_155250</name>
</gene>
<name>A0A0A1UCN5_ENTIV</name>
<dbReference type="RefSeq" id="XP_004258189.1">
    <property type="nucleotide sequence ID" value="XM_004258141.1"/>
</dbReference>